<protein>
    <recommendedName>
        <fullName evidence="11 12">ATP synthase subunit a</fullName>
    </recommendedName>
    <alternativeName>
        <fullName evidence="11">ATP synthase F0 sector subunit a</fullName>
    </alternativeName>
    <alternativeName>
        <fullName evidence="11">F-ATPase subunit 6</fullName>
    </alternativeName>
</protein>
<feature type="transmembrane region" description="Helical" evidence="11">
    <location>
        <begin position="237"/>
        <end position="257"/>
    </location>
</feature>
<keyword evidence="7 11" id="KW-1133">Transmembrane helix</keyword>
<evidence type="ECO:0000256" key="1">
    <source>
        <dbReference type="ARBA" id="ARBA00004141"/>
    </source>
</evidence>
<dbReference type="GO" id="GO:0005886">
    <property type="term" value="C:plasma membrane"/>
    <property type="evidence" value="ECO:0007669"/>
    <property type="project" value="UniProtKB-SubCell"/>
</dbReference>
<gene>
    <name evidence="11" type="primary">atpB</name>
    <name evidence="13" type="ORF">A2722_03420</name>
</gene>
<keyword evidence="8 11" id="KW-0406">Ion transport</keyword>
<evidence type="ECO:0000256" key="8">
    <source>
        <dbReference type="ARBA" id="ARBA00023065"/>
    </source>
</evidence>
<dbReference type="SUPFAM" id="SSF81336">
    <property type="entry name" value="F1F0 ATP synthase subunit A"/>
    <property type="match status" value="1"/>
</dbReference>
<dbReference type="NCBIfam" id="TIGR01131">
    <property type="entry name" value="ATP_synt_6_or_A"/>
    <property type="match status" value="1"/>
</dbReference>
<reference evidence="13 14" key="1">
    <citation type="journal article" date="2016" name="Nat. Commun.">
        <title>Thousands of microbial genomes shed light on interconnected biogeochemical processes in an aquifer system.</title>
        <authorList>
            <person name="Anantharaman K."/>
            <person name="Brown C.T."/>
            <person name="Hug L.A."/>
            <person name="Sharon I."/>
            <person name="Castelle C.J."/>
            <person name="Probst A.J."/>
            <person name="Thomas B.C."/>
            <person name="Singh A."/>
            <person name="Wilkins M.J."/>
            <person name="Karaoz U."/>
            <person name="Brodie E.L."/>
            <person name="Williams K.H."/>
            <person name="Hubbard S.S."/>
            <person name="Banfield J.F."/>
        </authorList>
    </citation>
    <scope>NUCLEOTIDE SEQUENCE [LARGE SCALE GENOMIC DNA]</scope>
</reference>
<evidence type="ECO:0000256" key="6">
    <source>
        <dbReference type="ARBA" id="ARBA00022781"/>
    </source>
</evidence>
<dbReference type="Gene3D" id="1.20.120.220">
    <property type="entry name" value="ATP synthase, F0 complex, subunit A"/>
    <property type="match status" value="1"/>
</dbReference>
<keyword evidence="11" id="KW-1003">Cell membrane</keyword>
<keyword evidence="10 11" id="KW-0066">ATP synthesis</keyword>
<keyword evidence="9 11" id="KW-0472">Membrane</keyword>
<evidence type="ECO:0000256" key="10">
    <source>
        <dbReference type="ARBA" id="ARBA00023310"/>
    </source>
</evidence>
<feature type="transmembrane region" description="Helical" evidence="11">
    <location>
        <begin position="206"/>
        <end position="230"/>
    </location>
</feature>
<organism evidence="13 14">
    <name type="scientific">Candidatus Doudnabacteria bacterium RIFCSPHIGHO2_01_FULL_50_11</name>
    <dbReference type="NCBI Taxonomy" id="1817828"/>
    <lineage>
        <taxon>Bacteria</taxon>
        <taxon>Candidatus Doudnaibacteriota</taxon>
    </lineage>
</organism>
<dbReference type="CDD" id="cd00310">
    <property type="entry name" value="ATP-synt_Fo_a_6"/>
    <property type="match status" value="1"/>
</dbReference>
<feature type="transmembrane region" description="Helical" evidence="11">
    <location>
        <begin position="24"/>
        <end position="43"/>
    </location>
</feature>
<comment type="caution">
    <text evidence="13">The sequence shown here is derived from an EMBL/GenBank/DDBJ whole genome shotgun (WGS) entry which is preliminary data.</text>
</comment>
<keyword evidence="3 11" id="KW-0813">Transport</keyword>
<dbReference type="GO" id="GO:0046933">
    <property type="term" value="F:proton-transporting ATP synthase activity, rotational mechanism"/>
    <property type="evidence" value="ECO:0007669"/>
    <property type="project" value="UniProtKB-UniRule"/>
</dbReference>
<dbReference type="PRINTS" id="PR00123">
    <property type="entry name" value="ATPASEA"/>
</dbReference>
<proteinExistence type="inferred from homology"/>
<accession>A0A1F5PIG7</accession>
<keyword evidence="6 11" id="KW-0375">Hydrogen ion transport</keyword>
<dbReference type="PANTHER" id="PTHR42823">
    <property type="entry name" value="ATP SYNTHASE SUBUNIT A, CHLOROPLASTIC"/>
    <property type="match status" value="1"/>
</dbReference>
<sequence length="266" mass="28774">MLALPPLAAEPVFSILSFSITNTYINSSIAVVVFAILGLLLRVRVAEVPHGLQNAAEAAIDFICKYFDQVTGSRARTVRFLPIVGSLFFFILLSNWLGIFPGVGSIGVTRMLHGEQEFIPIFRPAATDLNLTLAMAVAAVVFSHIAGVFAIGFFKYANKFVKLGDIWHAVLTRSGTKILTAIIEFFVGFIEIISEAAKMASLSLRLFGNIFAGEVLMTVIGGLIAFLVPLPFMALEILVGLIQAAVFSMLVLVYLTVSTEPVVAHH</sequence>
<evidence type="ECO:0000256" key="7">
    <source>
        <dbReference type="ARBA" id="ARBA00022989"/>
    </source>
</evidence>
<dbReference type="AlphaFoldDB" id="A0A1F5PIG7"/>
<feature type="transmembrane region" description="Helical" evidence="11">
    <location>
        <begin position="133"/>
        <end position="154"/>
    </location>
</feature>
<comment type="subcellular location">
    <subcellularLocation>
        <location evidence="11 12">Cell membrane</location>
        <topology evidence="11 12">Multi-pass membrane protein</topology>
    </subcellularLocation>
    <subcellularLocation>
        <location evidence="1">Membrane</location>
        <topology evidence="1">Multi-pass membrane protein</topology>
    </subcellularLocation>
</comment>
<keyword evidence="4 11" id="KW-0138">CF(0)</keyword>
<dbReference type="EMBL" id="MFEO01000017">
    <property type="protein sequence ID" value="OGE89716.1"/>
    <property type="molecule type" value="Genomic_DNA"/>
</dbReference>
<dbReference type="InterPro" id="IPR045082">
    <property type="entry name" value="ATP_syn_F0_a_bact/chloroplast"/>
</dbReference>
<dbReference type="GO" id="GO:0045259">
    <property type="term" value="C:proton-transporting ATP synthase complex"/>
    <property type="evidence" value="ECO:0007669"/>
    <property type="project" value="UniProtKB-KW"/>
</dbReference>
<evidence type="ECO:0000256" key="12">
    <source>
        <dbReference type="RuleBase" id="RU000483"/>
    </source>
</evidence>
<evidence type="ECO:0000256" key="9">
    <source>
        <dbReference type="ARBA" id="ARBA00023136"/>
    </source>
</evidence>
<evidence type="ECO:0000256" key="4">
    <source>
        <dbReference type="ARBA" id="ARBA00022547"/>
    </source>
</evidence>
<comment type="function">
    <text evidence="11 12">Key component of the proton channel; it plays a direct role in the translocation of protons across the membrane.</text>
</comment>
<dbReference type="HAMAP" id="MF_01393">
    <property type="entry name" value="ATP_synth_a_bact"/>
    <property type="match status" value="1"/>
</dbReference>
<evidence type="ECO:0000256" key="2">
    <source>
        <dbReference type="ARBA" id="ARBA00006810"/>
    </source>
</evidence>
<dbReference type="STRING" id="1817828.A2722_03420"/>
<evidence type="ECO:0000313" key="14">
    <source>
        <dbReference type="Proteomes" id="UP000178377"/>
    </source>
</evidence>
<name>A0A1F5PIG7_9BACT</name>
<comment type="similarity">
    <text evidence="2 11 12">Belongs to the ATPase A chain family.</text>
</comment>
<dbReference type="InterPro" id="IPR035908">
    <property type="entry name" value="F0_ATP_A_sf"/>
</dbReference>
<keyword evidence="5 11" id="KW-0812">Transmembrane</keyword>
<dbReference type="PANTHER" id="PTHR42823:SF3">
    <property type="entry name" value="ATP SYNTHASE SUBUNIT A, CHLOROPLASTIC"/>
    <property type="match status" value="1"/>
</dbReference>
<dbReference type="Pfam" id="PF00119">
    <property type="entry name" value="ATP-synt_A"/>
    <property type="match status" value="1"/>
</dbReference>
<evidence type="ECO:0000256" key="5">
    <source>
        <dbReference type="ARBA" id="ARBA00022692"/>
    </source>
</evidence>
<feature type="transmembrane region" description="Helical" evidence="11">
    <location>
        <begin position="80"/>
        <end position="103"/>
    </location>
</feature>
<evidence type="ECO:0000256" key="11">
    <source>
        <dbReference type="HAMAP-Rule" id="MF_01393"/>
    </source>
</evidence>
<evidence type="ECO:0000256" key="3">
    <source>
        <dbReference type="ARBA" id="ARBA00022448"/>
    </source>
</evidence>
<dbReference type="InterPro" id="IPR000568">
    <property type="entry name" value="ATP_synth_F0_asu"/>
</dbReference>
<dbReference type="GO" id="GO:0042777">
    <property type="term" value="P:proton motive force-driven plasma membrane ATP synthesis"/>
    <property type="evidence" value="ECO:0007669"/>
    <property type="project" value="TreeGrafter"/>
</dbReference>
<dbReference type="InterPro" id="IPR023011">
    <property type="entry name" value="ATP_synth_F0_asu_AS"/>
</dbReference>
<evidence type="ECO:0000313" key="13">
    <source>
        <dbReference type="EMBL" id="OGE89716.1"/>
    </source>
</evidence>
<dbReference type="PROSITE" id="PS00449">
    <property type="entry name" value="ATPASE_A"/>
    <property type="match status" value="1"/>
</dbReference>
<dbReference type="Proteomes" id="UP000178377">
    <property type="component" value="Unassembled WGS sequence"/>
</dbReference>